<sequence>MHAKRQKHRENEGRRCYWSSFMTSDQGPAAKVGGSRTPRDSRPNVYRVQSSEALLGLAVTSRPAAHGFRSGPLPLCSLQVSPHCSTMAPMPGSSPTGLWPWRRPLYSLFLELAHCFADFPLLFTLRGALITDRYGPVKSALPNPQPRTTNSLLSKALVQAPYRRRSSKALLRKSSDSFARIHLRPKPTPLVTRPRPENARTAGTPPPLAPALRLFSSSRLDVDDEAFP</sequence>
<dbReference type="Proteomes" id="UP001239994">
    <property type="component" value="Unassembled WGS sequence"/>
</dbReference>
<accession>A0AAD9DRP5</accession>
<feature type="region of interest" description="Disordered" evidence="1">
    <location>
        <begin position="183"/>
        <end position="211"/>
    </location>
</feature>
<evidence type="ECO:0000256" key="1">
    <source>
        <dbReference type="SAM" id="MobiDB-lite"/>
    </source>
</evidence>
<protein>
    <submittedName>
        <fullName evidence="2">Uncharacterized protein</fullName>
    </submittedName>
</protein>
<proteinExistence type="predicted"/>
<reference evidence="2" key="1">
    <citation type="submission" date="2023-03" db="EMBL/GenBank/DDBJ databases">
        <title>Electrophorus voltai genome.</title>
        <authorList>
            <person name="Bian C."/>
        </authorList>
    </citation>
    <scope>NUCLEOTIDE SEQUENCE</scope>
    <source>
        <strain evidence="2">CB-2022</strain>
        <tissue evidence="2">Muscle</tissue>
    </source>
</reference>
<organism evidence="2 3">
    <name type="scientific">Electrophorus voltai</name>
    <dbReference type="NCBI Taxonomy" id="2609070"/>
    <lineage>
        <taxon>Eukaryota</taxon>
        <taxon>Metazoa</taxon>
        <taxon>Chordata</taxon>
        <taxon>Craniata</taxon>
        <taxon>Vertebrata</taxon>
        <taxon>Euteleostomi</taxon>
        <taxon>Actinopterygii</taxon>
        <taxon>Neopterygii</taxon>
        <taxon>Teleostei</taxon>
        <taxon>Ostariophysi</taxon>
        <taxon>Gymnotiformes</taxon>
        <taxon>Gymnotoidei</taxon>
        <taxon>Gymnotidae</taxon>
        <taxon>Electrophorus</taxon>
    </lineage>
</organism>
<gene>
    <name evidence="2" type="ORF">P4O66_012645</name>
</gene>
<evidence type="ECO:0000313" key="3">
    <source>
        <dbReference type="Proteomes" id="UP001239994"/>
    </source>
</evidence>
<comment type="caution">
    <text evidence="2">The sequence shown here is derived from an EMBL/GenBank/DDBJ whole genome shotgun (WGS) entry which is preliminary data.</text>
</comment>
<name>A0AAD9DRP5_9TELE</name>
<keyword evidence="3" id="KW-1185">Reference proteome</keyword>
<dbReference type="AlphaFoldDB" id="A0AAD9DRP5"/>
<evidence type="ECO:0000313" key="2">
    <source>
        <dbReference type="EMBL" id="KAK1792720.1"/>
    </source>
</evidence>
<dbReference type="EMBL" id="JAROKS010000019">
    <property type="protein sequence ID" value="KAK1792720.1"/>
    <property type="molecule type" value="Genomic_DNA"/>
</dbReference>